<proteinExistence type="predicted"/>
<comment type="caution">
    <text evidence="1">The sequence shown here is derived from an EMBL/GenBank/DDBJ whole genome shotgun (WGS) entry which is preliminary data.</text>
</comment>
<dbReference type="EMBL" id="JACCFJ010000001">
    <property type="protein sequence ID" value="NYI82447.1"/>
    <property type="molecule type" value="Genomic_DNA"/>
</dbReference>
<evidence type="ECO:0000313" key="1">
    <source>
        <dbReference type="EMBL" id="NYI82447.1"/>
    </source>
</evidence>
<gene>
    <name evidence="1" type="ORF">HNR68_001077</name>
</gene>
<evidence type="ECO:0000313" key="2">
    <source>
        <dbReference type="Proteomes" id="UP000587002"/>
    </source>
</evidence>
<reference evidence="1 2" key="1">
    <citation type="submission" date="2020-07" db="EMBL/GenBank/DDBJ databases">
        <title>Sequencing the genomes of 1000 actinobacteria strains.</title>
        <authorList>
            <person name="Klenk H.-P."/>
        </authorList>
    </citation>
    <scope>NUCLEOTIDE SEQUENCE [LARGE SCALE GENOMIC DNA]</scope>
    <source>
        <strain evidence="1 2">DSM 44065</strain>
    </source>
</reference>
<accession>A0A853APX6</accession>
<name>A0A853APX6_9PSEU</name>
<dbReference type="AlphaFoldDB" id="A0A853APX6"/>
<sequence>MTTLSRTQGQFRVELHVHCGSCWRSELREEIR</sequence>
<dbReference type="Proteomes" id="UP000587002">
    <property type="component" value="Unassembled WGS sequence"/>
</dbReference>
<protein>
    <submittedName>
        <fullName evidence="1">Uncharacterized protein</fullName>
    </submittedName>
</protein>
<organism evidence="1 2">
    <name type="scientific">Saccharopolyspora hordei</name>
    <dbReference type="NCBI Taxonomy" id="1838"/>
    <lineage>
        <taxon>Bacteria</taxon>
        <taxon>Bacillati</taxon>
        <taxon>Actinomycetota</taxon>
        <taxon>Actinomycetes</taxon>
        <taxon>Pseudonocardiales</taxon>
        <taxon>Pseudonocardiaceae</taxon>
        <taxon>Saccharopolyspora</taxon>
    </lineage>
</organism>
<keyword evidence="2" id="KW-1185">Reference proteome</keyword>